<organism evidence="1 2">
    <name type="scientific">Sedimentibacter acidaminivorans</name>
    <dbReference type="NCBI Taxonomy" id="913099"/>
    <lineage>
        <taxon>Bacteria</taxon>
        <taxon>Bacillati</taxon>
        <taxon>Bacillota</taxon>
        <taxon>Tissierellia</taxon>
        <taxon>Sedimentibacter</taxon>
    </lineage>
</organism>
<evidence type="ECO:0000313" key="1">
    <source>
        <dbReference type="EMBL" id="MBP1927216.1"/>
    </source>
</evidence>
<comment type="caution">
    <text evidence="1">The sequence shown here is derived from an EMBL/GenBank/DDBJ whole genome shotgun (WGS) entry which is preliminary data.</text>
</comment>
<name>A0ABS4GHN7_9FIRM</name>
<accession>A0ABS4GHN7</accession>
<evidence type="ECO:0000313" key="2">
    <source>
        <dbReference type="Proteomes" id="UP001519342"/>
    </source>
</evidence>
<protein>
    <submittedName>
        <fullName evidence="1">Uncharacterized protein</fullName>
    </submittedName>
</protein>
<proteinExistence type="predicted"/>
<sequence length="119" mass="13965">MKIKKKYFILIAVIILIIFTLVNKDVIFQEGNPLPIFKGIIQLNVSNNYVKINNNPITYLTKSNNKNELFGFIEKENSVKFIEQFGSAYLFEGNGKSITMTSKQYTKFYRVWYYSKKNI</sequence>
<reference evidence="1 2" key="1">
    <citation type="submission" date="2021-03" db="EMBL/GenBank/DDBJ databases">
        <title>Genomic Encyclopedia of Type Strains, Phase IV (KMG-IV): sequencing the most valuable type-strain genomes for metagenomic binning, comparative biology and taxonomic classification.</title>
        <authorList>
            <person name="Goeker M."/>
        </authorList>
    </citation>
    <scope>NUCLEOTIDE SEQUENCE [LARGE SCALE GENOMIC DNA]</scope>
    <source>
        <strain evidence="1 2">DSM 24004</strain>
    </source>
</reference>
<keyword evidence="2" id="KW-1185">Reference proteome</keyword>
<dbReference type="RefSeq" id="WP_209512927.1">
    <property type="nucleotide sequence ID" value="NZ_JAGGKS010000011.1"/>
</dbReference>
<dbReference type="EMBL" id="JAGGKS010000011">
    <property type="protein sequence ID" value="MBP1927216.1"/>
    <property type="molecule type" value="Genomic_DNA"/>
</dbReference>
<dbReference type="Proteomes" id="UP001519342">
    <property type="component" value="Unassembled WGS sequence"/>
</dbReference>
<gene>
    <name evidence="1" type="ORF">J2Z76_003113</name>
</gene>